<feature type="region of interest" description="Disordered" evidence="1">
    <location>
        <begin position="47"/>
        <end position="67"/>
    </location>
</feature>
<dbReference type="EMBL" id="BMAC01000005">
    <property type="protein sequence ID" value="GFP79126.1"/>
    <property type="molecule type" value="Genomic_DNA"/>
</dbReference>
<sequence length="67" mass="7682">MLVNLILKHRKKIIDLSNYLSNHEKNLTKRQKQIHYLFYVDTNHGVGGSNPSSPTTGQKGKYISLWG</sequence>
<evidence type="ECO:0000313" key="3">
    <source>
        <dbReference type="Proteomes" id="UP000653305"/>
    </source>
</evidence>
<dbReference type="Proteomes" id="UP000653305">
    <property type="component" value="Unassembled WGS sequence"/>
</dbReference>
<comment type="caution">
    <text evidence="2">The sequence shown here is derived from an EMBL/GenBank/DDBJ whole genome shotgun (WGS) entry which is preliminary data.</text>
</comment>
<gene>
    <name evidence="2" type="ORF">PHJA_000056100</name>
</gene>
<organism evidence="2 3">
    <name type="scientific">Phtheirospermum japonicum</name>
    <dbReference type="NCBI Taxonomy" id="374723"/>
    <lineage>
        <taxon>Eukaryota</taxon>
        <taxon>Viridiplantae</taxon>
        <taxon>Streptophyta</taxon>
        <taxon>Embryophyta</taxon>
        <taxon>Tracheophyta</taxon>
        <taxon>Spermatophyta</taxon>
        <taxon>Magnoliopsida</taxon>
        <taxon>eudicotyledons</taxon>
        <taxon>Gunneridae</taxon>
        <taxon>Pentapetalae</taxon>
        <taxon>asterids</taxon>
        <taxon>lamiids</taxon>
        <taxon>Lamiales</taxon>
        <taxon>Orobanchaceae</taxon>
        <taxon>Orobanchaceae incertae sedis</taxon>
        <taxon>Phtheirospermum</taxon>
    </lineage>
</organism>
<dbReference type="AlphaFoldDB" id="A0A830AYD1"/>
<name>A0A830AYD1_9LAMI</name>
<accession>A0A830AYD1</accession>
<keyword evidence="3" id="KW-1185">Reference proteome</keyword>
<evidence type="ECO:0000256" key="1">
    <source>
        <dbReference type="SAM" id="MobiDB-lite"/>
    </source>
</evidence>
<evidence type="ECO:0000313" key="2">
    <source>
        <dbReference type="EMBL" id="GFP79126.1"/>
    </source>
</evidence>
<proteinExistence type="predicted"/>
<reference evidence="2" key="1">
    <citation type="submission" date="2020-07" db="EMBL/GenBank/DDBJ databases">
        <title>Ethylene signaling mediates host invasion by parasitic plants.</title>
        <authorList>
            <person name="Yoshida S."/>
        </authorList>
    </citation>
    <scope>NUCLEOTIDE SEQUENCE</scope>
    <source>
        <strain evidence="2">Okayama</strain>
    </source>
</reference>
<protein>
    <submittedName>
        <fullName evidence="2">Uncharacterized protein</fullName>
    </submittedName>
</protein>
<feature type="compositionally biased region" description="Polar residues" evidence="1">
    <location>
        <begin position="49"/>
        <end position="58"/>
    </location>
</feature>